<evidence type="ECO:0000313" key="10">
    <source>
        <dbReference type="Proteomes" id="UP000199119"/>
    </source>
</evidence>
<feature type="compositionally biased region" description="Pro residues" evidence="7">
    <location>
        <begin position="1"/>
        <end position="13"/>
    </location>
</feature>
<dbReference type="PANTHER" id="PTHR12992:SF11">
    <property type="entry name" value="MITOCHONDRIAL COENZYME A DIPHOSPHATASE NUDT8"/>
    <property type="match status" value="1"/>
</dbReference>
<dbReference type="NCBIfam" id="NF007980">
    <property type="entry name" value="PRK10707.1"/>
    <property type="match status" value="1"/>
</dbReference>
<accession>A0A1I2HD61</accession>
<dbReference type="InterPro" id="IPR045121">
    <property type="entry name" value="CoAse"/>
</dbReference>
<sequence length="273" mass="29508">MTLPPSAVPPVPAPADGAPSAPTSAIAPAVPIAPSAQPPVVPVSSVIPPAARLPTFDPRTVPVSGVDAHLPAVPRAAQTPEALRQRFAHAPHWEPEVVLERAFTDRAPSHAAVLVPIVLRERPTVLLTERTAHLSQHSGQVAFPGGRADPEDADPAATALREAWEEVGLEARFVEVLGSLPTYVTGSAFIITPVVALVQPDCVLRPNPYEVADVFEVPLDFLLDPAHHRRQRMAWQGLEREWFAMPYADGAKERYIWGATAGMLRNFYRFLLA</sequence>
<name>A0A1I2HD61_9BURK</name>
<feature type="region of interest" description="Disordered" evidence="7">
    <location>
        <begin position="1"/>
        <end position="22"/>
    </location>
</feature>
<evidence type="ECO:0000256" key="2">
    <source>
        <dbReference type="ARBA" id="ARBA00001946"/>
    </source>
</evidence>
<evidence type="ECO:0000256" key="3">
    <source>
        <dbReference type="ARBA" id="ARBA00022723"/>
    </source>
</evidence>
<keyword evidence="10" id="KW-1185">Reference proteome</keyword>
<keyword evidence="3" id="KW-0479">Metal-binding</keyword>
<organism evidence="9 10">
    <name type="scientific">Paracidovorax wautersii</name>
    <dbReference type="NCBI Taxonomy" id="1177982"/>
    <lineage>
        <taxon>Bacteria</taxon>
        <taxon>Pseudomonadati</taxon>
        <taxon>Pseudomonadota</taxon>
        <taxon>Betaproteobacteria</taxon>
        <taxon>Burkholderiales</taxon>
        <taxon>Comamonadaceae</taxon>
        <taxon>Paracidovorax</taxon>
    </lineage>
</organism>
<dbReference type="CDD" id="cd03426">
    <property type="entry name" value="NUDIX_CoAse_Nudt7"/>
    <property type="match status" value="1"/>
</dbReference>
<evidence type="ECO:0000256" key="7">
    <source>
        <dbReference type="SAM" id="MobiDB-lite"/>
    </source>
</evidence>
<comment type="cofactor">
    <cofactor evidence="2">
        <name>Mg(2+)</name>
        <dbReference type="ChEBI" id="CHEBI:18420"/>
    </cofactor>
</comment>
<evidence type="ECO:0000256" key="1">
    <source>
        <dbReference type="ARBA" id="ARBA00001936"/>
    </source>
</evidence>
<proteinExistence type="predicted"/>
<keyword evidence="6" id="KW-0464">Manganese</keyword>
<dbReference type="STRING" id="1177982.SAMN04489711_12241"/>
<dbReference type="RefSeq" id="WP_175518581.1">
    <property type="nucleotide sequence ID" value="NZ_FONX01000022.1"/>
</dbReference>
<dbReference type="Proteomes" id="UP000199119">
    <property type="component" value="Unassembled WGS sequence"/>
</dbReference>
<gene>
    <name evidence="9" type="ORF">SAMN04489711_12241</name>
</gene>
<dbReference type="EMBL" id="FONX01000022">
    <property type="protein sequence ID" value="SFF28114.1"/>
    <property type="molecule type" value="Genomic_DNA"/>
</dbReference>
<evidence type="ECO:0000256" key="5">
    <source>
        <dbReference type="ARBA" id="ARBA00022842"/>
    </source>
</evidence>
<dbReference type="Pfam" id="PF00293">
    <property type="entry name" value="NUDIX"/>
    <property type="match status" value="1"/>
</dbReference>
<feature type="domain" description="Nudix hydrolase" evidence="8">
    <location>
        <begin position="108"/>
        <end position="239"/>
    </location>
</feature>
<evidence type="ECO:0000256" key="4">
    <source>
        <dbReference type="ARBA" id="ARBA00022801"/>
    </source>
</evidence>
<dbReference type="PANTHER" id="PTHR12992">
    <property type="entry name" value="NUDIX HYDROLASE"/>
    <property type="match status" value="1"/>
</dbReference>
<dbReference type="AlphaFoldDB" id="A0A1I2HD61"/>
<keyword evidence="5" id="KW-0460">Magnesium</keyword>
<comment type="cofactor">
    <cofactor evidence="1">
        <name>Mn(2+)</name>
        <dbReference type="ChEBI" id="CHEBI:29035"/>
    </cofactor>
</comment>
<dbReference type="Gene3D" id="3.90.79.10">
    <property type="entry name" value="Nucleoside Triphosphate Pyrophosphohydrolase"/>
    <property type="match status" value="1"/>
</dbReference>
<protein>
    <submittedName>
        <fullName evidence="9">NUDIX domain-containing protein</fullName>
    </submittedName>
</protein>
<reference evidence="10" key="1">
    <citation type="submission" date="2016-10" db="EMBL/GenBank/DDBJ databases">
        <authorList>
            <person name="Varghese N."/>
            <person name="Submissions S."/>
        </authorList>
    </citation>
    <scope>NUCLEOTIDE SEQUENCE [LARGE SCALE GENOMIC DNA]</scope>
    <source>
        <strain evidence="10">DSM 27981</strain>
    </source>
</reference>
<evidence type="ECO:0000313" key="9">
    <source>
        <dbReference type="EMBL" id="SFF28114.1"/>
    </source>
</evidence>
<dbReference type="InterPro" id="IPR000086">
    <property type="entry name" value="NUDIX_hydrolase_dom"/>
</dbReference>
<dbReference type="PROSITE" id="PS51462">
    <property type="entry name" value="NUDIX"/>
    <property type="match status" value="1"/>
</dbReference>
<dbReference type="GO" id="GO:0046872">
    <property type="term" value="F:metal ion binding"/>
    <property type="evidence" value="ECO:0007669"/>
    <property type="project" value="UniProtKB-KW"/>
</dbReference>
<dbReference type="GO" id="GO:0010945">
    <property type="term" value="F:coenzyme A diphosphatase activity"/>
    <property type="evidence" value="ECO:0007669"/>
    <property type="project" value="InterPro"/>
</dbReference>
<dbReference type="SUPFAM" id="SSF55811">
    <property type="entry name" value="Nudix"/>
    <property type="match status" value="1"/>
</dbReference>
<keyword evidence="4" id="KW-0378">Hydrolase</keyword>
<evidence type="ECO:0000256" key="6">
    <source>
        <dbReference type="ARBA" id="ARBA00023211"/>
    </source>
</evidence>
<evidence type="ECO:0000259" key="8">
    <source>
        <dbReference type="PROSITE" id="PS51462"/>
    </source>
</evidence>
<dbReference type="InterPro" id="IPR015797">
    <property type="entry name" value="NUDIX_hydrolase-like_dom_sf"/>
</dbReference>